<accession>A0A212T6U4</accession>
<feature type="domain" description="Tyr recombinase" evidence="3">
    <location>
        <begin position="2"/>
        <end position="186"/>
    </location>
</feature>
<dbReference type="CDD" id="cd00397">
    <property type="entry name" value="DNA_BRE_C"/>
    <property type="match status" value="1"/>
</dbReference>
<evidence type="ECO:0000313" key="5">
    <source>
        <dbReference type="Proteomes" id="UP000197215"/>
    </source>
</evidence>
<protein>
    <submittedName>
        <fullName evidence="4">Integrase/recombinase XerD</fullName>
    </submittedName>
</protein>
<dbReference type="Gene3D" id="1.10.443.10">
    <property type="entry name" value="Intergrase catalytic core"/>
    <property type="match status" value="1"/>
</dbReference>
<keyword evidence="2" id="KW-0233">DNA recombination</keyword>
<evidence type="ECO:0000256" key="1">
    <source>
        <dbReference type="ARBA" id="ARBA00022908"/>
    </source>
</evidence>
<dbReference type="InterPro" id="IPR002104">
    <property type="entry name" value="Integrase_catalytic"/>
</dbReference>
<dbReference type="InterPro" id="IPR011010">
    <property type="entry name" value="DNA_brk_join_enz"/>
</dbReference>
<dbReference type="InterPro" id="IPR050090">
    <property type="entry name" value="Tyrosine_recombinase_XerCD"/>
</dbReference>
<proteinExistence type="predicted"/>
<dbReference type="PROSITE" id="PS51898">
    <property type="entry name" value="TYR_RECOMBINASE"/>
    <property type="match status" value="1"/>
</dbReference>
<dbReference type="PANTHER" id="PTHR30349">
    <property type="entry name" value="PHAGE INTEGRASE-RELATED"/>
    <property type="match status" value="1"/>
</dbReference>
<dbReference type="Pfam" id="PF00589">
    <property type="entry name" value="Phage_integrase"/>
    <property type="match status" value="1"/>
</dbReference>
<dbReference type="InterPro" id="IPR013762">
    <property type="entry name" value="Integrase-like_cat_sf"/>
</dbReference>
<dbReference type="OrthoDB" id="305957at2"/>
<dbReference type="GO" id="GO:0015074">
    <property type="term" value="P:DNA integration"/>
    <property type="evidence" value="ECO:0007669"/>
    <property type="project" value="UniProtKB-KW"/>
</dbReference>
<keyword evidence="5" id="KW-1185">Reference proteome</keyword>
<gene>
    <name evidence="4" type="ORF">SAMN06295916_0544</name>
</gene>
<evidence type="ECO:0000256" key="2">
    <source>
        <dbReference type="ARBA" id="ARBA00023172"/>
    </source>
</evidence>
<dbReference type="GO" id="GO:0006310">
    <property type="term" value="P:DNA recombination"/>
    <property type="evidence" value="ECO:0007669"/>
    <property type="project" value="UniProtKB-KW"/>
</dbReference>
<dbReference type="SUPFAM" id="SSF56349">
    <property type="entry name" value="DNA breaking-rejoining enzymes"/>
    <property type="match status" value="1"/>
</dbReference>
<reference evidence="5" key="1">
    <citation type="submission" date="2017-06" db="EMBL/GenBank/DDBJ databases">
        <authorList>
            <person name="Varghese N."/>
            <person name="Submissions S."/>
        </authorList>
    </citation>
    <scope>NUCLEOTIDE SEQUENCE [LARGE SCALE GENOMIC DNA]</scope>
    <source>
        <strain evidence="5">MWH-VicM1</strain>
    </source>
</reference>
<evidence type="ECO:0000259" key="3">
    <source>
        <dbReference type="PROSITE" id="PS51898"/>
    </source>
</evidence>
<name>A0A212T6U4_9BURK</name>
<dbReference type="Proteomes" id="UP000197215">
    <property type="component" value="Unassembled WGS sequence"/>
</dbReference>
<dbReference type="GO" id="GO:0003677">
    <property type="term" value="F:DNA binding"/>
    <property type="evidence" value="ECO:0007669"/>
    <property type="project" value="InterPro"/>
</dbReference>
<organism evidence="4 5">
    <name type="scientific">Polynucleobacter victoriensis</name>
    <dbReference type="NCBI Taxonomy" id="2049319"/>
    <lineage>
        <taxon>Bacteria</taxon>
        <taxon>Pseudomonadati</taxon>
        <taxon>Pseudomonadota</taxon>
        <taxon>Betaproteobacteria</taxon>
        <taxon>Burkholderiales</taxon>
        <taxon>Burkholderiaceae</taxon>
        <taxon>Polynucleobacter</taxon>
    </lineage>
</organism>
<dbReference type="AlphaFoldDB" id="A0A212T6U4"/>
<dbReference type="PANTHER" id="PTHR30349:SF64">
    <property type="entry name" value="PROPHAGE INTEGRASE INTD-RELATED"/>
    <property type="match status" value="1"/>
</dbReference>
<dbReference type="EMBL" id="FYEX01000001">
    <property type="protein sequence ID" value="SNC61777.1"/>
    <property type="molecule type" value="Genomic_DNA"/>
</dbReference>
<evidence type="ECO:0000313" key="4">
    <source>
        <dbReference type="EMBL" id="SNC61777.1"/>
    </source>
</evidence>
<sequence>MAQARTLSDSELEKALNYAATTKAGLRNRAILLLTHLAGMRIGEVASVRYCDVLSSDNQVLSEIHLAASQTKGSKSRVVLLSERMQAELAHYIATYPPKSLNKPLFPTQRSSGFTPNTLTHVVNGLYRQAGLNGATTHSGRRGFLTKLSEKGVSVRVMMQLAGHSQMSTTQRYIDTRPDILRNAVELI</sequence>
<dbReference type="RefSeq" id="WP_088812437.1">
    <property type="nucleotide sequence ID" value="NZ_FYEX01000001.1"/>
</dbReference>
<keyword evidence="1" id="KW-0229">DNA integration</keyword>